<organism evidence="1 2">
    <name type="scientific">Paenibacillus dendritiformis C454</name>
    <dbReference type="NCBI Taxonomy" id="1131935"/>
    <lineage>
        <taxon>Bacteria</taxon>
        <taxon>Bacillati</taxon>
        <taxon>Bacillota</taxon>
        <taxon>Bacilli</taxon>
        <taxon>Bacillales</taxon>
        <taxon>Paenibacillaceae</taxon>
        <taxon>Paenibacillus</taxon>
    </lineage>
</organism>
<accession>H3SM73</accession>
<gene>
    <name evidence="1" type="ORF">PDENDC454_23319</name>
</gene>
<evidence type="ECO:0000313" key="2">
    <source>
        <dbReference type="Proteomes" id="UP000003900"/>
    </source>
</evidence>
<protein>
    <recommendedName>
        <fullName evidence="3">GrpB family protein</fullName>
    </recommendedName>
</protein>
<dbReference type="InterPro" id="IPR043519">
    <property type="entry name" value="NT_sf"/>
</dbReference>
<reference evidence="1 2" key="1">
    <citation type="journal article" date="2012" name="J. Bacteriol.">
        <title>Genome Sequence of the Pattern-Forming Social Bacterium Paenibacillus dendritiformis C454 Chiral Morphotype.</title>
        <authorList>
            <person name="Sirota-Madi A."/>
            <person name="Olender T."/>
            <person name="Helman Y."/>
            <person name="Brainis I."/>
            <person name="Finkelshtein A."/>
            <person name="Roth D."/>
            <person name="Hagai E."/>
            <person name="Leshkowitz D."/>
            <person name="Brodsky L."/>
            <person name="Galatenko V."/>
            <person name="Nikolaev V."/>
            <person name="Gutnick D.L."/>
            <person name="Lancet D."/>
            <person name="Ben-Jacob E."/>
        </authorList>
    </citation>
    <scope>NUCLEOTIDE SEQUENCE [LARGE SCALE GENOMIC DNA]</scope>
    <source>
        <strain evidence="1 2">C454</strain>
    </source>
</reference>
<comment type="caution">
    <text evidence="1">The sequence shown here is derived from an EMBL/GenBank/DDBJ whole genome shotgun (WGS) entry which is preliminary data.</text>
</comment>
<name>H3SM73_9BACL</name>
<dbReference type="AlphaFoldDB" id="H3SM73"/>
<dbReference type="Gene3D" id="3.30.460.10">
    <property type="entry name" value="Beta Polymerase, domain 2"/>
    <property type="match status" value="1"/>
</dbReference>
<dbReference type="STRING" id="1131935.PDENDC454_23319"/>
<dbReference type="PANTHER" id="PTHR34822">
    <property type="entry name" value="GRPB DOMAIN PROTEIN (AFU_ORTHOLOGUE AFUA_1G01530)"/>
    <property type="match status" value="1"/>
</dbReference>
<evidence type="ECO:0008006" key="3">
    <source>
        <dbReference type="Google" id="ProtNLM"/>
    </source>
</evidence>
<dbReference type="Proteomes" id="UP000003900">
    <property type="component" value="Unassembled WGS sequence"/>
</dbReference>
<keyword evidence="2" id="KW-1185">Reference proteome</keyword>
<dbReference type="EMBL" id="AHKH01000097">
    <property type="protein sequence ID" value="EHQ59845.1"/>
    <property type="molecule type" value="Genomic_DNA"/>
</dbReference>
<dbReference type="PANTHER" id="PTHR34822:SF1">
    <property type="entry name" value="GRPB FAMILY PROTEIN"/>
    <property type="match status" value="1"/>
</dbReference>
<dbReference type="SUPFAM" id="SSF81301">
    <property type="entry name" value="Nucleotidyltransferase"/>
    <property type="match status" value="1"/>
</dbReference>
<dbReference type="InterPro" id="IPR007344">
    <property type="entry name" value="GrpB/CoaE"/>
</dbReference>
<proteinExistence type="predicted"/>
<evidence type="ECO:0000313" key="1">
    <source>
        <dbReference type="EMBL" id="EHQ59845.1"/>
    </source>
</evidence>
<dbReference type="Pfam" id="PF04229">
    <property type="entry name" value="GrpB"/>
    <property type="match status" value="1"/>
</dbReference>
<sequence>MVWALEDTIKIIKYDASWIHAFQLEKSRISSFLKGEAMAIEHVGSTSIPGQDAKPIVDIFVGVSPFKESAYYQSVFEAEQYKYVQTGMNGRYLFSKFANGTWTHNIHILPYNDEFYMRNQFLFRDYLQKHPDLVREYSEIKKRTAKINGVTMEQYTRCKTEFIQRVVDAARTEKGLPLQNVWEDE</sequence>